<protein>
    <submittedName>
        <fullName evidence="2">Uncharacterized protein</fullName>
    </submittedName>
</protein>
<organism evidence="2 3">
    <name type="scientific">Colletotrichum gloeosporioides (strain Cg-14)</name>
    <name type="common">Anthracnose fungus</name>
    <name type="synonym">Glomerella cingulata</name>
    <dbReference type="NCBI Taxonomy" id="1237896"/>
    <lineage>
        <taxon>Eukaryota</taxon>
        <taxon>Fungi</taxon>
        <taxon>Dikarya</taxon>
        <taxon>Ascomycota</taxon>
        <taxon>Pezizomycotina</taxon>
        <taxon>Sordariomycetes</taxon>
        <taxon>Hypocreomycetidae</taxon>
        <taxon>Glomerellales</taxon>
        <taxon>Glomerellaceae</taxon>
        <taxon>Colletotrichum</taxon>
        <taxon>Colletotrichum gloeosporioides species complex</taxon>
    </lineage>
</organism>
<dbReference type="Proteomes" id="UP000015530">
    <property type="component" value="Unassembled WGS sequence"/>
</dbReference>
<comment type="caution">
    <text evidence="2">The sequence shown here is derived from an EMBL/GenBank/DDBJ whole genome shotgun (WGS) entry which is preliminary data.</text>
</comment>
<proteinExistence type="predicted"/>
<sequence length="21" mass="2498">MRKTMLSPAMLYDGTKRRTIQ</sequence>
<feature type="region of interest" description="Disordered" evidence="1">
    <location>
        <begin position="1"/>
        <end position="21"/>
    </location>
</feature>
<dbReference type="AlphaFoldDB" id="T0LIP8"/>
<dbReference type="HOGENOM" id="CLU_3426873_0_0_1"/>
<evidence type="ECO:0000313" key="3">
    <source>
        <dbReference type="Proteomes" id="UP000015530"/>
    </source>
</evidence>
<gene>
    <name evidence="2" type="ORF">CGLO_12798</name>
</gene>
<accession>T0LIP8</accession>
<dbReference type="EMBL" id="AMYD01002759">
    <property type="protein sequence ID" value="EQB48005.1"/>
    <property type="molecule type" value="Genomic_DNA"/>
</dbReference>
<reference evidence="3" key="1">
    <citation type="journal article" date="2013" name="Mol. Plant Microbe Interact.">
        <title>Global aspects of pacC regulation of pathogenicity genes in Colletotrichum gloeosporioides as revealed by transcriptome analysis.</title>
        <authorList>
            <person name="Alkan N."/>
            <person name="Meng X."/>
            <person name="Friedlander G."/>
            <person name="Reuveni E."/>
            <person name="Sukno S."/>
            <person name="Sherman A."/>
            <person name="Thon M."/>
            <person name="Fluhr R."/>
            <person name="Prusky D."/>
        </authorList>
    </citation>
    <scope>NUCLEOTIDE SEQUENCE [LARGE SCALE GENOMIC DNA]</scope>
    <source>
        <strain evidence="3">Cg-14</strain>
    </source>
</reference>
<evidence type="ECO:0000256" key="1">
    <source>
        <dbReference type="SAM" id="MobiDB-lite"/>
    </source>
</evidence>
<evidence type="ECO:0000313" key="2">
    <source>
        <dbReference type="EMBL" id="EQB48005.1"/>
    </source>
</evidence>
<name>T0LIP8_COLGC</name>